<dbReference type="STRING" id="708187.A0A1Q8RSE0"/>
<keyword evidence="1" id="KW-0732">Signal</keyword>
<dbReference type="SUPFAM" id="SSF53474">
    <property type="entry name" value="alpha/beta-Hydrolases"/>
    <property type="match status" value="1"/>
</dbReference>
<dbReference type="Pfam" id="PF12697">
    <property type="entry name" value="Abhydrolase_6"/>
    <property type="match status" value="1"/>
</dbReference>
<dbReference type="Gene3D" id="3.40.50.1820">
    <property type="entry name" value="alpha/beta hydrolase"/>
    <property type="match status" value="1"/>
</dbReference>
<dbReference type="OrthoDB" id="190201at2759"/>
<dbReference type="Proteomes" id="UP000186583">
    <property type="component" value="Unassembled WGS sequence"/>
</dbReference>
<name>A0A1Q8RSE0_9PEZI</name>
<sequence length="381" mass="40269">MTKLFTATLYIAFAAFATARVCQNLTVDVTITSRNGVFNLSAPRTNVEVTNIAIGLTTQGVNFTADHLTGYATVGGTYQLASTYCQPDSGPGRVLQILTHGIGFDRTYWDFPANDYNYSYVAPAVDNYGYSTFTWDRLGIAESSRGDPVNEIQGWLELAALKALTDKLRAGAVAGLDGLKFDKIVHVGHSFGSVHSYALTALYPDISDGVVLTGFAPNSTFFANFLVGSAFIQANEVAALSDYTDGYLASSYEGGVHVSFFAPGNFDPAILTAAYKAGKPVTVGELLTIGGEAGSPSPFAKPVLIVTGERDLPFCGGDCFETGNPELASIPAASSQFLKNASPFEAYIVPGAGHGLAFSYSHLEVTGKTLDFLVQNGLGCN</sequence>
<comment type="caution">
    <text evidence="3">The sequence shown here is derived from an EMBL/GenBank/DDBJ whole genome shotgun (WGS) entry which is preliminary data.</text>
</comment>
<gene>
    <name evidence="3" type="ORF">CCHL11_03603</name>
</gene>
<accession>A0A1Q8RSE0</accession>
<evidence type="ECO:0000313" key="3">
    <source>
        <dbReference type="EMBL" id="OLN87222.1"/>
    </source>
</evidence>
<reference evidence="3 4" key="1">
    <citation type="submission" date="2016-11" db="EMBL/GenBank/DDBJ databases">
        <title>Draft Genome Assembly of Colletotrichum chlorophyti a pathogen of herbaceous plants.</title>
        <authorList>
            <person name="Gan P."/>
            <person name="Narusaka M."/>
            <person name="Tsushima A."/>
            <person name="Narusaka Y."/>
            <person name="Takano Y."/>
            <person name="Shirasu K."/>
        </authorList>
    </citation>
    <scope>NUCLEOTIDE SEQUENCE [LARGE SCALE GENOMIC DNA]</scope>
    <source>
        <strain evidence="3 4">NTL11</strain>
    </source>
</reference>
<evidence type="ECO:0000256" key="1">
    <source>
        <dbReference type="SAM" id="SignalP"/>
    </source>
</evidence>
<feature type="chain" id="PRO_5012163750" description="AB hydrolase-1 domain-containing protein" evidence="1">
    <location>
        <begin position="20"/>
        <end position="381"/>
    </location>
</feature>
<protein>
    <recommendedName>
        <fullName evidence="2">AB hydrolase-1 domain-containing protein</fullName>
    </recommendedName>
</protein>
<dbReference type="InterPro" id="IPR000073">
    <property type="entry name" value="AB_hydrolase_1"/>
</dbReference>
<dbReference type="AlphaFoldDB" id="A0A1Q8RSE0"/>
<feature type="signal peptide" evidence="1">
    <location>
        <begin position="1"/>
        <end position="19"/>
    </location>
</feature>
<evidence type="ECO:0000313" key="4">
    <source>
        <dbReference type="Proteomes" id="UP000186583"/>
    </source>
</evidence>
<dbReference type="EMBL" id="MPGH01000101">
    <property type="protein sequence ID" value="OLN87222.1"/>
    <property type="molecule type" value="Genomic_DNA"/>
</dbReference>
<evidence type="ECO:0000259" key="2">
    <source>
        <dbReference type="Pfam" id="PF12697"/>
    </source>
</evidence>
<keyword evidence="4" id="KW-1185">Reference proteome</keyword>
<feature type="domain" description="AB hydrolase-1" evidence="2">
    <location>
        <begin position="97"/>
        <end position="358"/>
    </location>
</feature>
<dbReference type="InterPro" id="IPR029058">
    <property type="entry name" value="AB_hydrolase_fold"/>
</dbReference>
<organism evidence="3 4">
    <name type="scientific">Colletotrichum chlorophyti</name>
    <dbReference type="NCBI Taxonomy" id="708187"/>
    <lineage>
        <taxon>Eukaryota</taxon>
        <taxon>Fungi</taxon>
        <taxon>Dikarya</taxon>
        <taxon>Ascomycota</taxon>
        <taxon>Pezizomycotina</taxon>
        <taxon>Sordariomycetes</taxon>
        <taxon>Hypocreomycetidae</taxon>
        <taxon>Glomerellales</taxon>
        <taxon>Glomerellaceae</taxon>
        <taxon>Colletotrichum</taxon>
    </lineage>
</organism>
<proteinExistence type="predicted"/>